<dbReference type="Proteomes" id="UP000184480">
    <property type="component" value="Unassembled WGS sequence"/>
</dbReference>
<feature type="transmembrane region" description="Helical" evidence="1">
    <location>
        <begin position="25"/>
        <end position="43"/>
    </location>
</feature>
<gene>
    <name evidence="2" type="ORF">SAMN05444362_106110</name>
</gene>
<evidence type="ECO:0000313" key="2">
    <source>
        <dbReference type="EMBL" id="SHF43257.1"/>
    </source>
</evidence>
<dbReference type="STRING" id="1346286.SAMN05444362_106110"/>
<name>A0A1M5BM09_9BACT</name>
<keyword evidence="1" id="KW-1133">Transmembrane helix</keyword>
<evidence type="ECO:0000313" key="3">
    <source>
        <dbReference type="Proteomes" id="UP000184480"/>
    </source>
</evidence>
<dbReference type="AlphaFoldDB" id="A0A1M5BM09"/>
<sequence length="48" mass="5755">MEKNDITETKQALKELKRKNRRQRLFLMLTAFQIGSIVISYYLGRSHK</sequence>
<evidence type="ECO:0000256" key="1">
    <source>
        <dbReference type="SAM" id="Phobius"/>
    </source>
</evidence>
<accession>A0A1M5BM09</accession>
<keyword evidence="1" id="KW-0812">Transmembrane</keyword>
<organism evidence="2 3">
    <name type="scientific">Dysgonomonas macrotermitis</name>
    <dbReference type="NCBI Taxonomy" id="1346286"/>
    <lineage>
        <taxon>Bacteria</taxon>
        <taxon>Pseudomonadati</taxon>
        <taxon>Bacteroidota</taxon>
        <taxon>Bacteroidia</taxon>
        <taxon>Bacteroidales</taxon>
        <taxon>Dysgonomonadaceae</taxon>
        <taxon>Dysgonomonas</taxon>
    </lineage>
</organism>
<dbReference type="EMBL" id="FQUC01000006">
    <property type="protein sequence ID" value="SHF43257.1"/>
    <property type="molecule type" value="Genomic_DNA"/>
</dbReference>
<protein>
    <submittedName>
        <fullName evidence="2">Uncharacterized protein</fullName>
    </submittedName>
</protein>
<keyword evidence="1" id="KW-0472">Membrane</keyword>
<reference evidence="3" key="1">
    <citation type="submission" date="2016-11" db="EMBL/GenBank/DDBJ databases">
        <authorList>
            <person name="Varghese N."/>
            <person name="Submissions S."/>
        </authorList>
    </citation>
    <scope>NUCLEOTIDE SEQUENCE [LARGE SCALE GENOMIC DNA]</scope>
    <source>
        <strain evidence="3">DSM 27370</strain>
    </source>
</reference>
<keyword evidence="3" id="KW-1185">Reference proteome</keyword>
<proteinExistence type="predicted"/>